<evidence type="ECO:0000256" key="13">
    <source>
        <dbReference type="ARBA" id="ARBA00023157"/>
    </source>
</evidence>
<dbReference type="GO" id="GO:0046872">
    <property type="term" value="F:metal ion binding"/>
    <property type="evidence" value="ECO:0007669"/>
    <property type="project" value="UniProtKB-KW"/>
</dbReference>
<keyword evidence="10" id="KW-0391">Immunity</keyword>
<evidence type="ECO:0000256" key="5">
    <source>
        <dbReference type="ARBA" id="ARBA00022553"/>
    </source>
</evidence>
<keyword evidence="6 15" id="KW-0812">Transmembrane</keyword>
<evidence type="ECO:0000256" key="12">
    <source>
        <dbReference type="ARBA" id="ARBA00023136"/>
    </source>
</evidence>
<comment type="similarity">
    <text evidence="2">Belongs to the TYROBP family.</text>
</comment>
<dbReference type="GO" id="GO:0002282">
    <property type="term" value="P:microglial cell activation involved in immune response"/>
    <property type="evidence" value="ECO:0007669"/>
    <property type="project" value="TreeGrafter"/>
</dbReference>
<dbReference type="Pfam" id="PF07213">
    <property type="entry name" value="DAP10"/>
    <property type="match status" value="1"/>
</dbReference>
<feature type="signal peptide" evidence="16">
    <location>
        <begin position="1"/>
        <end position="21"/>
    </location>
</feature>
<keyword evidence="11 15" id="KW-1133">Transmembrane helix</keyword>
<evidence type="ECO:0000256" key="9">
    <source>
        <dbReference type="ARBA" id="ARBA00022837"/>
    </source>
</evidence>
<dbReference type="GO" id="GO:0030889">
    <property type="term" value="P:negative regulation of B cell proliferation"/>
    <property type="evidence" value="ECO:0007669"/>
    <property type="project" value="TreeGrafter"/>
</dbReference>
<comment type="subcellular location">
    <subcellularLocation>
        <location evidence="1">Cell membrane</location>
        <topology evidence="1">Single-pass type I membrane protein</topology>
    </subcellularLocation>
</comment>
<dbReference type="Gene3D" id="1.10.287.770">
    <property type="entry name" value="YojJ-like"/>
    <property type="match status" value="1"/>
</dbReference>
<evidence type="ECO:0000256" key="11">
    <source>
        <dbReference type="ARBA" id="ARBA00022989"/>
    </source>
</evidence>
<dbReference type="GO" id="GO:0050776">
    <property type="term" value="P:regulation of immune response"/>
    <property type="evidence" value="ECO:0007669"/>
    <property type="project" value="InterPro"/>
</dbReference>
<evidence type="ECO:0000256" key="2">
    <source>
        <dbReference type="ARBA" id="ARBA00009791"/>
    </source>
</evidence>
<dbReference type="InterPro" id="IPR009861">
    <property type="entry name" value="HCST"/>
</dbReference>
<gene>
    <name evidence="17" type="ORF">GDO78_011458</name>
</gene>
<evidence type="ECO:0000256" key="10">
    <source>
        <dbReference type="ARBA" id="ARBA00022859"/>
    </source>
</evidence>
<dbReference type="GO" id="GO:0002283">
    <property type="term" value="P:neutrophil activation involved in immune response"/>
    <property type="evidence" value="ECO:0007669"/>
    <property type="project" value="TreeGrafter"/>
</dbReference>
<organism evidence="17 18">
    <name type="scientific">Eleutherodactylus coqui</name>
    <name type="common">Puerto Rican coqui</name>
    <dbReference type="NCBI Taxonomy" id="57060"/>
    <lineage>
        <taxon>Eukaryota</taxon>
        <taxon>Metazoa</taxon>
        <taxon>Chordata</taxon>
        <taxon>Craniata</taxon>
        <taxon>Vertebrata</taxon>
        <taxon>Euteleostomi</taxon>
        <taxon>Amphibia</taxon>
        <taxon>Batrachia</taxon>
        <taxon>Anura</taxon>
        <taxon>Neobatrachia</taxon>
        <taxon>Hyloidea</taxon>
        <taxon>Eleutherodactylidae</taxon>
        <taxon>Eleutherodactylinae</taxon>
        <taxon>Eleutherodactylus</taxon>
        <taxon>Eleutherodactylus</taxon>
    </lineage>
</organism>
<proteinExistence type="inferred from homology"/>
<keyword evidence="13" id="KW-1015">Disulfide bond</keyword>
<dbReference type="GO" id="GO:0043548">
    <property type="term" value="F:phosphatidylinositol 3-kinase binding"/>
    <property type="evidence" value="ECO:0007669"/>
    <property type="project" value="InterPro"/>
</dbReference>
<dbReference type="GO" id="GO:0032816">
    <property type="term" value="P:positive regulation of natural killer cell activation"/>
    <property type="evidence" value="ECO:0007669"/>
    <property type="project" value="TreeGrafter"/>
</dbReference>
<dbReference type="GO" id="GO:0005886">
    <property type="term" value="C:plasma membrane"/>
    <property type="evidence" value="ECO:0007669"/>
    <property type="project" value="UniProtKB-SubCell"/>
</dbReference>
<keyword evidence="12 15" id="KW-0472">Membrane</keyword>
<protein>
    <recommendedName>
        <fullName evidence="3">TYRO protein tyrosine kinase-binding protein</fullName>
    </recommendedName>
    <alternativeName>
        <fullName evidence="14">DNAX-activation protein 12</fullName>
    </alternativeName>
</protein>
<keyword evidence="4" id="KW-1003">Cell membrane</keyword>
<evidence type="ECO:0000256" key="16">
    <source>
        <dbReference type="SAM" id="SignalP"/>
    </source>
</evidence>
<dbReference type="GO" id="GO:0032911">
    <property type="term" value="P:negative regulation of transforming growth factor beta1 production"/>
    <property type="evidence" value="ECO:0007669"/>
    <property type="project" value="TreeGrafter"/>
</dbReference>
<dbReference type="AlphaFoldDB" id="A0A8J6F8Y9"/>
<dbReference type="PANTHER" id="PTHR17554:SF2">
    <property type="entry name" value="TYRO PROTEIN TYROSINE KINASE-BINDING PROTEIN"/>
    <property type="match status" value="1"/>
</dbReference>
<accession>A0A8J6F8Y9</accession>
<evidence type="ECO:0000256" key="1">
    <source>
        <dbReference type="ARBA" id="ARBA00004251"/>
    </source>
</evidence>
<evidence type="ECO:0000256" key="4">
    <source>
        <dbReference type="ARBA" id="ARBA00022475"/>
    </source>
</evidence>
<dbReference type="GO" id="GO:0051897">
    <property type="term" value="P:positive regulation of phosphatidylinositol 3-kinase/protein kinase B signal transduction"/>
    <property type="evidence" value="ECO:0007669"/>
    <property type="project" value="InterPro"/>
</dbReference>
<keyword evidence="8 16" id="KW-0732">Signal</keyword>
<evidence type="ECO:0000256" key="7">
    <source>
        <dbReference type="ARBA" id="ARBA00022723"/>
    </source>
</evidence>
<comment type="caution">
    <text evidence="17">The sequence shown here is derived from an EMBL/GenBank/DDBJ whole genome shotgun (WGS) entry which is preliminary data.</text>
</comment>
<evidence type="ECO:0000256" key="15">
    <source>
        <dbReference type="SAM" id="Phobius"/>
    </source>
</evidence>
<keyword evidence="18" id="KW-1185">Reference proteome</keyword>
<name>A0A8J6F8Y9_ELECQ</name>
<evidence type="ECO:0000256" key="14">
    <source>
        <dbReference type="ARBA" id="ARBA00031252"/>
    </source>
</evidence>
<evidence type="ECO:0000313" key="18">
    <source>
        <dbReference type="Proteomes" id="UP000770717"/>
    </source>
</evidence>
<dbReference type="GO" id="GO:1904151">
    <property type="term" value="P:positive regulation of microglial cell mediated cytotoxicity"/>
    <property type="evidence" value="ECO:0007669"/>
    <property type="project" value="TreeGrafter"/>
</dbReference>
<evidence type="ECO:0000256" key="3">
    <source>
        <dbReference type="ARBA" id="ARBA00022356"/>
    </source>
</evidence>
<keyword evidence="9" id="KW-0106">Calcium</keyword>
<dbReference type="OrthoDB" id="8670797at2759"/>
<dbReference type="GO" id="GO:0009986">
    <property type="term" value="C:cell surface"/>
    <property type="evidence" value="ECO:0007669"/>
    <property type="project" value="TreeGrafter"/>
</dbReference>
<dbReference type="GO" id="GO:0034241">
    <property type="term" value="P:positive regulation of macrophage fusion"/>
    <property type="evidence" value="ECO:0007669"/>
    <property type="project" value="TreeGrafter"/>
</dbReference>
<dbReference type="Proteomes" id="UP000770717">
    <property type="component" value="Unassembled WGS sequence"/>
</dbReference>
<reference evidence="17" key="1">
    <citation type="thesis" date="2020" institute="ProQuest LLC" country="789 East Eisenhower Parkway, Ann Arbor, MI, USA">
        <title>Comparative Genomics and Chromosome Evolution.</title>
        <authorList>
            <person name="Mudd A.B."/>
        </authorList>
    </citation>
    <scope>NUCLEOTIDE SEQUENCE</scope>
    <source>
        <strain evidence="17">HN-11 Male</strain>
        <tissue evidence="17">Kidney and liver</tissue>
    </source>
</reference>
<dbReference type="EMBL" id="WNTK01000006">
    <property type="protein sequence ID" value="KAG9482831.1"/>
    <property type="molecule type" value="Genomic_DNA"/>
</dbReference>
<feature type="chain" id="PRO_5035286064" description="TYRO protein tyrosine kinase-binding protein" evidence="16">
    <location>
        <begin position="22"/>
        <end position="85"/>
    </location>
</feature>
<keyword evidence="5" id="KW-0597">Phosphoprotein</keyword>
<sequence>MMGILQLLLCSFLLWLPGALAEPPEPDVACGDCYRIDTPTLAGVIIGDIALTVIIILVVYYLTKQSFQKRQDIDDKVYMNMPTNR</sequence>
<evidence type="ECO:0000256" key="6">
    <source>
        <dbReference type="ARBA" id="ARBA00022692"/>
    </source>
</evidence>
<dbReference type="GO" id="GO:0005102">
    <property type="term" value="F:signaling receptor binding"/>
    <property type="evidence" value="ECO:0007669"/>
    <property type="project" value="InterPro"/>
</dbReference>
<feature type="transmembrane region" description="Helical" evidence="15">
    <location>
        <begin position="40"/>
        <end position="62"/>
    </location>
</feature>
<evidence type="ECO:0000313" key="17">
    <source>
        <dbReference type="EMBL" id="KAG9482831.1"/>
    </source>
</evidence>
<dbReference type="InterPro" id="IPR026200">
    <property type="entry name" value="Tyrobp"/>
</dbReference>
<dbReference type="PANTHER" id="PTHR17554">
    <property type="entry name" value="TYRO PROTEIN TYROSINE KINASE-BINDING PROTEIN"/>
    <property type="match status" value="1"/>
</dbReference>
<evidence type="ECO:0000256" key="8">
    <source>
        <dbReference type="ARBA" id="ARBA00022729"/>
    </source>
</evidence>
<keyword evidence="7" id="KW-0479">Metal-binding</keyword>